<gene>
    <name evidence="1" type="ORF">J6595_17715</name>
</gene>
<evidence type="ECO:0008006" key="3">
    <source>
        <dbReference type="Google" id="ProtNLM"/>
    </source>
</evidence>
<proteinExistence type="predicted"/>
<protein>
    <recommendedName>
        <fullName evidence="3">Lipocalin-like domain-containing protein</fullName>
    </recommendedName>
</protein>
<evidence type="ECO:0000313" key="2">
    <source>
        <dbReference type="Proteomes" id="UP000678276"/>
    </source>
</evidence>
<dbReference type="RefSeq" id="WP_209596207.1">
    <property type="nucleotide sequence ID" value="NZ_JAGJCF010000016.1"/>
</dbReference>
<name>A0ABS4BL28_9HYPH</name>
<evidence type="ECO:0000313" key="1">
    <source>
        <dbReference type="EMBL" id="MBP0617428.1"/>
    </source>
</evidence>
<keyword evidence="2" id="KW-1185">Reference proteome</keyword>
<reference evidence="1 2" key="1">
    <citation type="submission" date="2021-04" db="EMBL/GenBank/DDBJ databases">
        <title>Whole genome sequence of Jiella sp. KSK16Y-1.</title>
        <authorList>
            <person name="Tuo L."/>
        </authorList>
    </citation>
    <scope>NUCLEOTIDE SEQUENCE [LARGE SCALE GENOMIC DNA]</scope>
    <source>
        <strain evidence="1 2">KSK16Y-1</strain>
    </source>
</reference>
<dbReference type="EMBL" id="JAGJCF010000016">
    <property type="protein sequence ID" value="MBP0617428.1"/>
    <property type="molecule type" value="Genomic_DNA"/>
</dbReference>
<dbReference type="Proteomes" id="UP000678276">
    <property type="component" value="Unassembled WGS sequence"/>
</dbReference>
<comment type="caution">
    <text evidence="1">The sequence shown here is derived from an EMBL/GenBank/DDBJ whole genome shotgun (WGS) entry which is preliminary data.</text>
</comment>
<organism evidence="1 2">
    <name type="scientific">Jiella mangrovi</name>
    <dbReference type="NCBI Taxonomy" id="2821407"/>
    <lineage>
        <taxon>Bacteria</taxon>
        <taxon>Pseudomonadati</taxon>
        <taxon>Pseudomonadota</taxon>
        <taxon>Alphaproteobacteria</taxon>
        <taxon>Hyphomicrobiales</taxon>
        <taxon>Aurantimonadaceae</taxon>
        <taxon>Jiella</taxon>
    </lineage>
</organism>
<accession>A0ABS4BL28</accession>
<sequence length="182" mass="19551">MAVLSAFEILAETLVPDGLLPPGASNPVIIQGYWVQISVAQGYSSANFNLIFQETTDFDQGIGKKALNAQIIDAKGEANVYPQSSFFASTGRGFLGQTIVANQTLIFGVQALPFSRGEELAAIPQNGTGWRGTVRIEGQQPGSLIATPTQRLIYYRQKDTTFSDFVDATVYPVPTVSGTTQI</sequence>